<evidence type="ECO:0000313" key="1">
    <source>
        <dbReference type="EMBL" id="EMM74024.1"/>
    </source>
</evidence>
<evidence type="ECO:0000313" key="2">
    <source>
        <dbReference type="Proteomes" id="UP000012101"/>
    </source>
</evidence>
<dbReference type="Proteomes" id="UP000012101">
    <property type="component" value="Unassembled WGS sequence"/>
</dbReference>
<dbReference type="EMBL" id="AFJM02000022">
    <property type="protein sequence ID" value="EMM74024.1"/>
    <property type="molecule type" value="Genomic_DNA"/>
</dbReference>
<protein>
    <submittedName>
        <fullName evidence="1">Uncharacterized protein</fullName>
    </submittedName>
</protein>
<comment type="caution">
    <text evidence="1">The sequence shown here is derived from an EMBL/GenBank/DDBJ whole genome shotgun (WGS) entry which is preliminary data.</text>
</comment>
<proteinExistence type="predicted"/>
<reference evidence="1 2" key="1">
    <citation type="submission" date="2013-01" db="EMBL/GenBank/DDBJ databases">
        <authorList>
            <person name="Harkins D.M."/>
            <person name="Durkin A.S."/>
            <person name="Brinkac L.M."/>
            <person name="Haft D.H."/>
            <person name="Selengut J.D."/>
            <person name="Sanka R."/>
            <person name="DePew J."/>
            <person name="Purushe J."/>
            <person name="Hospenthal D.R."/>
            <person name="Murray C.K."/>
            <person name="Pimentel G."/>
            <person name="Wasfy M."/>
            <person name="Vinetz J.M."/>
            <person name="Sutton G.G."/>
            <person name="Nierman W.C."/>
            <person name="Fouts D.E."/>
        </authorList>
    </citation>
    <scope>NUCLEOTIDE SEQUENCE [LARGE SCALE GENOMIC DNA]</scope>
    <source>
        <strain evidence="1 2">2006001855</strain>
    </source>
</reference>
<dbReference type="AlphaFoldDB" id="M6FVE8"/>
<accession>M6FVE8</accession>
<organism evidence="1 2">
    <name type="scientific">Leptospira weilii str. 2006001855</name>
    <dbReference type="NCBI Taxonomy" id="996804"/>
    <lineage>
        <taxon>Bacteria</taxon>
        <taxon>Pseudomonadati</taxon>
        <taxon>Spirochaetota</taxon>
        <taxon>Spirochaetia</taxon>
        <taxon>Leptospirales</taxon>
        <taxon>Leptospiraceae</taxon>
        <taxon>Leptospira</taxon>
    </lineage>
</organism>
<gene>
    <name evidence="1" type="ORF">LEP1GSC038_2133</name>
</gene>
<sequence length="37" mass="4479">MILKKIVEELIKSNRGFFENSDFYCEKTRDSKKLDRP</sequence>
<name>M6FVE8_9LEPT</name>